<feature type="domain" description="Glycoside hydrolase family 57 N-terminal" evidence="3">
    <location>
        <begin position="43"/>
        <end position="283"/>
    </location>
</feature>
<evidence type="ECO:0000313" key="4">
    <source>
        <dbReference type="EMBL" id="KUG14881.1"/>
    </source>
</evidence>
<dbReference type="Pfam" id="PF03065">
    <property type="entry name" value="Glyco_hydro_57"/>
    <property type="match status" value="1"/>
</dbReference>
<dbReference type="AlphaFoldDB" id="A0A0W8F230"/>
<keyword evidence="4" id="KW-0326">Glycosidase</keyword>
<evidence type="ECO:0000256" key="1">
    <source>
        <dbReference type="ARBA" id="ARBA00006821"/>
    </source>
</evidence>
<name>A0A0W8F230_9ZZZZ</name>
<protein>
    <submittedName>
        <fullName evidence="4">Alpha-amylase</fullName>
        <ecNumber evidence="4">3.2.1.1</ecNumber>
    </submittedName>
</protein>
<comment type="similarity">
    <text evidence="1">Belongs to the glycosyl hydrolase 57 family.</text>
</comment>
<evidence type="ECO:0000256" key="2">
    <source>
        <dbReference type="ARBA" id="ARBA00023277"/>
    </source>
</evidence>
<dbReference type="PANTHER" id="PTHR36306">
    <property type="entry name" value="ALPHA-AMYLASE-RELATED-RELATED"/>
    <property type="match status" value="1"/>
</dbReference>
<dbReference type="PANTHER" id="PTHR36306:SF1">
    <property type="entry name" value="ALPHA-AMYLASE-RELATED"/>
    <property type="match status" value="1"/>
</dbReference>
<dbReference type="InterPro" id="IPR011330">
    <property type="entry name" value="Glyco_hydro/deAcase_b/a-brl"/>
</dbReference>
<dbReference type="GO" id="GO:0005975">
    <property type="term" value="P:carbohydrate metabolic process"/>
    <property type="evidence" value="ECO:0007669"/>
    <property type="project" value="InterPro"/>
</dbReference>
<reference evidence="4" key="1">
    <citation type="journal article" date="2015" name="Proc. Natl. Acad. Sci. U.S.A.">
        <title>Networks of energetic and metabolic interactions define dynamics in microbial communities.</title>
        <authorList>
            <person name="Embree M."/>
            <person name="Liu J.K."/>
            <person name="Al-Bassam M.M."/>
            <person name="Zengler K."/>
        </authorList>
    </citation>
    <scope>NUCLEOTIDE SEQUENCE</scope>
</reference>
<dbReference type="InterPro" id="IPR052046">
    <property type="entry name" value="GH57_Enzymes"/>
</dbReference>
<organism evidence="4">
    <name type="scientific">hydrocarbon metagenome</name>
    <dbReference type="NCBI Taxonomy" id="938273"/>
    <lineage>
        <taxon>unclassified sequences</taxon>
        <taxon>metagenomes</taxon>
        <taxon>ecological metagenomes</taxon>
    </lineage>
</organism>
<dbReference type="SUPFAM" id="SSF88713">
    <property type="entry name" value="Glycoside hydrolase/deacetylase"/>
    <property type="match status" value="1"/>
</dbReference>
<keyword evidence="4" id="KW-0378">Hydrolase</keyword>
<dbReference type="InterPro" id="IPR004300">
    <property type="entry name" value="Glyco_hydro_57_N"/>
</dbReference>
<dbReference type="GO" id="GO:0004556">
    <property type="term" value="F:alpha-amylase activity"/>
    <property type="evidence" value="ECO:0007669"/>
    <property type="project" value="UniProtKB-EC"/>
</dbReference>
<dbReference type="EMBL" id="LNQE01001609">
    <property type="protein sequence ID" value="KUG14881.1"/>
    <property type="molecule type" value="Genomic_DNA"/>
</dbReference>
<keyword evidence="2" id="KW-0119">Carbohydrate metabolism</keyword>
<sequence length="488" mass="54802">MAADEGCRNLCMGLRIHFPYFIDTGGDPAEPGAINERCFSRSRKADFREYLHQAFSPAMECAFAWLDSGACFTLGVSGLALEQLLEDDSGTLDLLVEAMKHRRAAVLGQTYYTSVAGLFSRKDEFIFQVTRHADLVRELTGRRPAVFENTEFVFNSDCAGIIRDLGFSALYSDGHDHILSGMNPNYLYTCRNLPVLLRNCRLSDDIAHRFPDRNWDQYPLSAGKFAGWIRQTPGDCIHIFLDADIFSGKGGRDASSFAEFFCGLPDALSAHEVASVLPESVLENPEQGELLLEDLGSCSADPVCALTGIQNMLQQSAFWCLEDGEYLIADKEVWRRLQSTDHFNRMASRSGSCGRPSAQYTSSETYDYFTAYLRCLASGEEACRAQQRSVPAARALRCIPPDRAFHCYHSLERYAGYSAHSLKEFSRLLEFIPDEVFCFHQDRGDFSRWITGVIGDVTLAREIEQCSRAREAADLVRGRVRELCNRLK</sequence>
<comment type="caution">
    <text evidence="4">The sequence shown here is derived from an EMBL/GenBank/DDBJ whole genome shotgun (WGS) entry which is preliminary data.</text>
</comment>
<dbReference type="Gene3D" id="3.20.110.20">
    <property type="match status" value="1"/>
</dbReference>
<evidence type="ECO:0000259" key="3">
    <source>
        <dbReference type="Pfam" id="PF03065"/>
    </source>
</evidence>
<proteinExistence type="inferred from homology"/>
<dbReference type="EC" id="3.2.1.1" evidence="4"/>
<accession>A0A0W8F230</accession>
<gene>
    <name evidence="4" type="ORF">ASZ90_015468</name>
</gene>